<dbReference type="Proteomes" id="UP000698173">
    <property type="component" value="Unassembled WGS sequence"/>
</dbReference>
<dbReference type="GO" id="GO:0004519">
    <property type="term" value="F:endonuclease activity"/>
    <property type="evidence" value="ECO:0007669"/>
    <property type="project" value="UniProtKB-KW"/>
</dbReference>
<protein>
    <submittedName>
        <fullName evidence="1">DNA/RNA non-specific endonuclease</fullName>
    </submittedName>
</protein>
<proteinExistence type="predicted"/>
<accession>A0A921KC79</accession>
<keyword evidence="1" id="KW-0255">Endonuclease</keyword>
<evidence type="ECO:0000313" key="1">
    <source>
        <dbReference type="EMBL" id="HJF31182.1"/>
    </source>
</evidence>
<name>A0A921KC79_SPOPS</name>
<comment type="caution">
    <text evidence="1">The sequence shown here is derived from an EMBL/GenBank/DDBJ whole genome shotgun (WGS) entry which is preliminary data.</text>
</comment>
<evidence type="ECO:0000313" key="2">
    <source>
        <dbReference type="Proteomes" id="UP000698173"/>
    </source>
</evidence>
<gene>
    <name evidence="1" type="ORF">K8V56_05305</name>
</gene>
<sequence length="138" mass="14944">DKAGLGVANFLILDDLKTITDPDSSYVAKGLSMASITPFGTAIKAGNAGIRLVRKSSIVKWISPKKVENVTGKGTGKGGKEVSEAKKQVIKDGSHINEKGKIKPNVNYKAGEFDYIYETDNLGRISKFETDNLQLTKR</sequence>
<feature type="non-terminal residue" evidence="1">
    <location>
        <position position="1"/>
    </location>
</feature>
<dbReference type="AlphaFoldDB" id="A0A921KC79"/>
<keyword evidence="1" id="KW-0378">Hydrolase</keyword>
<reference evidence="1" key="2">
    <citation type="submission" date="2021-09" db="EMBL/GenBank/DDBJ databases">
        <authorList>
            <person name="Gilroy R."/>
        </authorList>
    </citation>
    <scope>NUCLEOTIDE SEQUENCE</scope>
    <source>
        <strain evidence="1">CHK171-7178</strain>
    </source>
</reference>
<reference evidence="1" key="1">
    <citation type="journal article" date="2021" name="PeerJ">
        <title>Extensive microbial diversity within the chicken gut microbiome revealed by metagenomics and culture.</title>
        <authorList>
            <person name="Gilroy R."/>
            <person name="Ravi A."/>
            <person name="Getino M."/>
            <person name="Pursley I."/>
            <person name="Horton D.L."/>
            <person name="Alikhan N.F."/>
            <person name="Baker D."/>
            <person name="Gharbi K."/>
            <person name="Hall N."/>
            <person name="Watson M."/>
            <person name="Adriaenssens E.M."/>
            <person name="Foster-Nyarko E."/>
            <person name="Jarju S."/>
            <person name="Secka A."/>
            <person name="Antonio M."/>
            <person name="Oren A."/>
            <person name="Chaudhuri R.R."/>
            <person name="La Ragione R."/>
            <person name="Hildebrand F."/>
            <person name="Pallen M.J."/>
        </authorList>
    </citation>
    <scope>NUCLEOTIDE SEQUENCE</scope>
    <source>
        <strain evidence="1">CHK171-7178</strain>
    </source>
</reference>
<dbReference type="EMBL" id="DYWT01000091">
    <property type="protein sequence ID" value="HJF31182.1"/>
    <property type="molecule type" value="Genomic_DNA"/>
</dbReference>
<organism evidence="1 2">
    <name type="scientific">Sporosarcina psychrophila</name>
    <name type="common">Bacillus psychrophilus</name>
    <dbReference type="NCBI Taxonomy" id="1476"/>
    <lineage>
        <taxon>Bacteria</taxon>
        <taxon>Bacillati</taxon>
        <taxon>Bacillota</taxon>
        <taxon>Bacilli</taxon>
        <taxon>Bacillales</taxon>
        <taxon>Caryophanaceae</taxon>
        <taxon>Sporosarcina</taxon>
    </lineage>
</organism>
<keyword evidence="1" id="KW-0540">Nuclease</keyword>